<dbReference type="PANTHER" id="PTHR46112:SF2">
    <property type="entry name" value="XAA-PRO AMINOPEPTIDASE P-RELATED"/>
    <property type="match status" value="1"/>
</dbReference>
<name>A0AAX4FWA9_9EURY</name>
<dbReference type="InterPro" id="IPR050659">
    <property type="entry name" value="Peptidase_M24B"/>
</dbReference>
<evidence type="ECO:0000256" key="1">
    <source>
        <dbReference type="ARBA" id="ARBA00022723"/>
    </source>
</evidence>
<dbReference type="InterPro" id="IPR029149">
    <property type="entry name" value="Creatin/AminoP/Spt16_N"/>
</dbReference>
<dbReference type="Proteomes" id="UP001305652">
    <property type="component" value="Chromosome"/>
</dbReference>
<dbReference type="PANTHER" id="PTHR46112">
    <property type="entry name" value="AMINOPEPTIDASE"/>
    <property type="match status" value="1"/>
</dbReference>
<proteinExistence type="inferred from homology"/>
<dbReference type="RefSeq" id="WP_318622005.1">
    <property type="nucleotide sequence ID" value="NZ_CP137642.1"/>
</dbReference>
<keyword evidence="1 3" id="KW-0479">Metal-binding</keyword>
<feature type="domain" description="Peptidase M24" evidence="4">
    <location>
        <begin position="153"/>
        <end position="369"/>
    </location>
</feature>
<dbReference type="InterPro" id="IPR036005">
    <property type="entry name" value="Creatinase/aminopeptidase-like"/>
</dbReference>
<dbReference type="InterPro" id="IPR000994">
    <property type="entry name" value="Pept_M24"/>
</dbReference>
<keyword evidence="2" id="KW-0378">Hydrolase</keyword>
<dbReference type="GO" id="GO:0016787">
    <property type="term" value="F:hydrolase activity"/>
    <property type="evidence" value="ECO:0007669"/>
    <property type="project" value="UniProtKB-KW"/>
</dbReference>
<keyword evidence="7" id="KW-1185">Reference proteome</keyword>
<dbReference type="AlphaFoldDB" id="A0AAX4FWA9"/>
<dbReference type="Pfam" id="PF01321">
    <property type="entry name" value="Creatinase_N"/>
    <property type="match status" value="1"/>
</dbReference>
<dbReference type="KEGG" id="mrc:R6Y96_02825"/>
<dbReference type="Pfam" id="PF00557">
    <property type="entry name" value="Peptidase_M24"/>
    <property type="match status" value="1"/>
</dbReference>
<dbReference type="GO" id="GO:0046872">
    <property type="term" value="F:metal ion binding"/>
    <property type="evidence" value="ECO:0007669"/>
    <property type="project" value="UniProtKB-KW"/>
</dbReference>
<dbReference type="InterPro" id="IPR000587">
    <property type="entry name" value="Creatinase_N"/>
</dbReference>
<dbReference type="Gene3D" id="3.90.230.10">
    <property type="entry name" value="Creatinase/methionine aminopeptidase superfamily"/>
    <property type="match status" value="1"/>
</dbReference>
<evidence type="ECO:0000259" key="5">
    <source>
        <dbReference type="Pfam" id="PF01321"/>
    </source>
</evidence>
<evidence type="ECO:0000313" key="7">
    <source>
        <dbReference type="Proteomes" id="UP001305652"/>
    </source>
</evidence>
<feature type="domain" description="Creatinase N-terminal" evidence="5">
    <location>
        <begin position="15"/>
        <end position="145"/>
    </location>
</feature>
<reference evidence="6 7" key="1">
    <citation type="submission" date="2023-10" db="EMBL/GenBank/DDBJ databases">
        <title>The complete genome sequence of Methanoculleus receptaculi DSM 18860.</title>
        <authorList>
            <person name="Lai S.-J."/>
            <person name="You Y.-T."/>
            <person name="Chen S.-C."/>
        </authorList>
    </citation>
    <scope>NUCLEOTIDE SEQUENCE [LARGE SCALE GENOMIC DNA]</scope>
    <source>
        <strain evidence="6 7">DSM 18860</strain>
    </source>
</reference>
<evidence type="ECO:0000256" key="3">
    <source>
        <dbReference type="RuleBase" id="RU000590"/>
    </source>
</evidence>
<dbReference type="Gene3D" id="3.40.350.10">
    <property type="entry name" value="Creatinase/prolidase N-terminal domain"/>
    <property type="match status" value="1"/>
</dbReference>
<sequence length="384" mass="42126">MVSSETDRTNWLDSAIQDAGAAAYVAYGSSADANVRYLTRFRTTDPVVYVHKPGERGLIVVSQMEYERAVRESTAAVVTRADVGFLDCIRAGESRWRATAHVIADMAGGPLLAPSFFPFALARHLESFQPVILDEKGVVERMRAVKTPEEIQWIRGAQHVTEAAMDRGIALIRSSVPKDGLLYRNGAPLTSEAVRTEMHTTLLAHGYRGIDTIVSCGPDTALPHHQGRGPLLEDEPIVIDIFPQDERTGYHADMTRTVVKGEPSPAIREMYDAVRAAKEHAISMLRAGAHGADLHREVVEFFRDRGYESNMRGFTHSLGHGVGLEVHEDPSLGPEGGELCAGNVVTVEPGLYYPGIGGVRLEDMGVVTETGFDRFTQYEERLTV</sequence>
<gene>
    <name evidence="6" type="ORF">R6Y96_02825</name>
</gene>
<accession>A0AAX4FWA9</accession>
<dbReference type="InterPro" id="IPR001131">
    <property type="entry name" value="Peptidase_M24B_aminopep-P_CS"/>
</dbReference>
<evidence type="ECO:0000313" key="6">
    <source>
        <dbReference type="EMBL" id="WOX58194.1"/>
    </source>
</evidence>
<dbReference type="PROSITE" id="PS00491">
    <property type="entry name" value="PROLINE_PEPTIDASE"/>
    <property type="match status" value="1"/>
</dbReference>
<organism evidence="6 7">
    <name type="scientific">Methanoculleus receptaculi</name>
    <dbReference type="NCBI Taxonomy" id="394967"/>
    <lineage>
        <taxon>Archaea</taxon>
        <taxon>Methanobacteriati</taxon>
        <taxon>Methanobacteriota</taxon>
        <taxon>Stenosarchaea group</taxon>
        <taxon>Methanomicrobia</taxon>
        <taxon>Methanomicrobiales</taxon>
        <taxon>Methanomicrobiaceae</taxon>
        <taxon>Methanoculleus</taxon>
    </lineage>
</organism>
<protein>
    <submittedName>
        <fullName evidence="6">Xaa-Pro peptidase family protein</fullName>
    </submittedName>
</protein>
<comment type="similarity">
    <text evidence="3">Belongs to the peptidase M24B family.</text>
</comment>
<evidence type="ECO:0000259" key="4">
    <source>
        <dbReference type="Pfam" id="PF00557"/>
    </source>
</evidence>
<dbReference type="GeneID" id="85732056"/>
<evidence type="ECO:0000256" key="2">
    <source>
        <dbReference type="ARBA" id="ARBA00022801"/>
    </source>
</evidence>
<dbReference type="EMBL" id="CP137642">
    <property type="protein sequence ID" value="WOX58194.1"/>
    <property type="molecule type" value="Genomic_DNA"/>
</dbReference>
<dbReference type="SUPFAM" id="SSF55920">
    <property type="entry name" value="Creatinase/aminopeptidase"/>
    <property type="match status" value="1"/>
</dbReference>